<protein>
    <recommendedName>
        <fullName evidence="6">ABC-2 type transporter transmembrane domain-containing protein</fullName>
    </recommendedName>
</protein>
<feature type="transmembrane region" description="Helical" evidence="5">
    <location>
        <begin position="438"/>
        <end position="459"/>
    </location>
</feature>
<dbReference type="GO" id="GO:0016020">
    <property type="term" value="C:membrane"/>
    <property type="evidence" value="ECO:0007669"/>
    <property type="project" value="UniProtKB-SubCell"/>
</dbReference>
<keyword evidence="8" id="KW-1185">Reference proteome</keyword>
<feature type="domain" description="ABC-2 type transporter transmembrane" evidence="6">
    <location>
        <begin position="333"/>
        <end position="612"/>
    </location>
</feature>
<dbReference type="PANTHER" id="PTHR43077:SF5">
    <property type="entry name" value="PHAGE INFECTION PROTEIN"/>
    <property type="match status" value="1"/>
</dbReference>
<dbReference type="Proteomes" id="UP000007360">
    <property type="component" value="Unassembled WGS sequence"/>
</dbReference>
<dbReference type="EMBL" id="AMPO01000001">
    <property type="protein sequence ID" value="EKF86753.1"/>
    <property type="molecule type" value="Genomic_DNA"/>
</dbReference>
<evidence type="ECO:0000256" key="2">
    <source>
        <dbReference type="ARBA" id="ARBA00022692"/>
    </source>
</evidence>
<dbReference type="OrthoDB" id="82359at2157"/>
<evidence type="ECO:0000256" key="3">
    <source>
        <dbReference type="ARBA" id="ARBA00022989"/>
    </source>
</evidence>
<evidence type="ECO:0000256" key="5">
    <source>
        <dbReference type="SAM" id="Phobius"/>
    </source>
</evidence>
<dbReference type="InterPro" id="IPR013525">
    <property type="entry name" value="ABC2_TM"/>
</dbReference>
<dbReference type="RefSeq" id="WP_004029311.1">
    <property type="nucleotide sequence ID" value="NZ_AMPO01000001.1"/>
</dbReference>
<gene>
    <name evidence="7" type="ORF">A994_00665</name>
</gene>
<accession>K2R2J1</accession>
<dbReference type="PANTHER" id="PTHR43077">
    <property type="entry name" value="TRANSPORT PERMEASE YVFS-RELATED"/>
    <property type="match status" value="1"/>
</dbReference>
<feature type="domain" description="ABC-2 type transporter transmembrane" evidence="6">
    <location>
        <begin position="23"/>
        <end position="174"/>
    </location>
</feature>
<sequence>MIKKAIKIFKNDLRVVKNNPMVIMVLIVLICIPSLYTLLTVQSTWDPYTQTSNMKIAVVNEDAGYVLNGTQYQIGDHFVRELKNNKNFSWQFTDRETALDGVKTGKYYAALIIPGNFTENILSIDTTAPHKAQIEYIDNEKLNPIASKITGSGADALQVKINTVVVKTIDNVIFGKVKDVGELVKENKPQILKLKTFVNTLNGNLGAIDSKIAEANSMMGTVNEIWPKISAYLPKIQENSNGIRANYDSLYAQIVADPEGALTMVQNMESQVQETLITLEYQDAVLTSLYNATGDTQLIPIINEIEDNIGKANKVLALLKDIEGDIKNSRDPQSKLTQLKTLIDQMDDAINLLVNNKQTINQKINGATAELNMVNSKWPELRSSIPLAAAKINSISEEDIDSLASYSDLDMDGVESYFEGPVTVEKRSMYPVDNYGSALAPFYMALSLWIGGIMAIALISMRVKSKKQYRGISVYLGRMGLFVIISLFQGLLVALAVLALGVQTSSTALLILTSMLIGLSFMIIVYSLTSAFGNAGKLLSVILLVVQITAAGGTFPVELLSSFSQALNPYIPLTYAITLLREVIAGVSWSNYWYCLGILALFPISTFLLTLLVKGKLDGRAESAEEKLKESGLF</sequence>
<name>K2R2J1_METFP</name>
<comment type="subcellular location">
    <subcellularLocation>
        <location evidence="1">Membrane</location>
        <topology evidence="1">Multi-pass membrane protein</topology>
    </subcellularLocation>
</comment>
<dbReference type="InterPro" id="IPR017501">
    <property type="entry name" value="Phage_infect_YhgE_C"/>
</dbReference>
<dbReference type="InterPro" id="IPR051328">
    <property type="entry name" value="T7SS_ABC-Transporter"/>
</dbReference>
<evidence type="ECO:0000313" key="7">
    <source>
        <dbReference type="EMBL" id="EKF86753.1"/>
    </source>
</evidence>
<dbReference type="InterPro" id="IPR017500">
    <property type="entry name" value="Phage_infect_YhgE_N"/>
</dbReference>
<dbReference type="Gene3D" id="3.40.1710.10">
    <property type="entry name" value="abc type-2 transporter like domain"/>
    <property type="match status" value="1"/>
</dbReference>
<keyword evidence="2 5" id="KW-0812">Transmembrane</keyword>
<reference evidence="7 8" key="1">
    <citation type="journal article" date="2012" name="J. Bacteriol.">
        <title>Draft genome sequence of Methanobacterium formicicum DSM 3637, an archaebacterium isolated from the methane producer amoeba Pelomyxa palustris.</title>
        <authorList>
            <person name="Gutierrez G."/>
        </authorList>
    </citation>
    <scope>NUCLEOTIDE SEQUENCE [LARGE SCALE GENOMIC DNA]</scope>
    <source>
        <strain evidence="8">DSM 3637 / PP1</strain>
    </source>
</reference>
<dbReference type="AlphaFoldDB" id="K2R2J1"/>
<feature type="transmembrane region" description="Helical" evidence="5">
    <location>
        <begin position="21"/>
        <end position="39"/>
    </location>
</feature>
<dbReference type="GO" id="GO:0140359">
    <property type="term" value="F:ABC-type transporter activity"/>
    <property type="evidence" value="ECO:0007669"/>
    <property type="project" value="InterPro"/>
</dbReference>
<keyword evidence="4 5" id="KW-0472">Membrane</keyword>
<organism evidence="7 8">
    <name type="scientific">Methanobacterium formicicum (strain DSM 3637 / PP1)</name>
    <dbReference type="NCBI Taxonomy" id="1204725"/>
    <lineage>
        <taxon>Archaea</taxon>
        <taxon>Methanobacteriati</taxon>
        <taxon>Methanobacteriota</taxon>
        <taxon>Methanomada group</taxon>
        <taxon>Methanobacteria</taxon>
        <taxon>Methanobacteriales</taxon>
        <taxon>Methanobacteriaceae</taxon>
        <taxon>Methanobacterium</taxon>
    </lineage>
</organism>
<feature type="transmembrane region" description="Helical" evidence="5">
    <location>
        <begin position="591"/>
        <end position="613"/>
    </location>
</feature>
<dbReference type="PATRIC" id="fig|1204725.3.peg.131"/>
<dbReference type="NCBIfam" id="TIGR03061">
    <property type="entry name" value="pip_yhgE_Nterm"/>
    <property type="match status" value="1"/>
</dbReference>
<comment type="caution">
    <text evidence="7">The sequence shown here is derived from an EMBL/GenBank/DDBJ whole genome shotgun (WGS) entry which is preliminary data.</text>
</comment>
<evidence type="ECO:0000256" key="4">
    <source>
        <dbReference type="ARBA" id="ARBA00023136"/>
    </source>
</evidence>
<proteinExistence type="predicted"/>
<keyword evidence="3 5" id="KW-1133">Transmembrane helix</keyword>
<feature type="transmembrane region" description="Helical" evidence="5">
    <location>
        <begin position="538"/>
        <end position="557"/>
    </location>
</feature>
<dbReference type="Pfam" id="PF12698">
    <property type="entry name" value="ABC2_membrane_3"/>
    <property type="match status" value="2"/>
</dbReference>
<feature type="transmembrane region" description="Helical" evidence="5">
    <location>
        <begin position="480"/>
        <end position="502"/>
    </location>
</feature>
<evidence type="ECO:0000313" key="8">
    <source>
        <dbReference type="Proteomes" id="UP000007360"/>
    </source>
</evidence>
<evidence type="ECO:0000259" key="6">
    <source>
        <dbReference type="Pfam" id="PF12698"/>
    </source>
</evidence>
<evidence type="ECO:0000256" key="1">
    <source>
        <dbReference type="ARBA" id="ARBA00004141"/>
    </source>
</evidence>
<dbReference type="NCBIfam" id="TIGR03062">
    <property type="entry name" value="pip_yhgE_Cterm"/>
    <property type="match status" value="1"/>
</dbReference>
<feature type="transmembrane region" description="Helical" evidence="5">
    <location>
        <begin position="508"/>
        <end position="526"/>
    </location>
</feature>